<name>A0A8T7M7D2_9CHLR</name>
<accession>A0A8T7M7D2</accession>
<dbReference type="InterPro" id="IPR036909">
    <property type="entry name" value="Cyt_c-like_dom_sf"/>
</dbReference>
<dbReference type="Proteomes" id="UP001431572">
    <property type="component" value="Chromosome 2"/>
</dbReference>
<keyword evidence="5" id="KW-0472">Membrane</keyword>
<keyword evidence="10" id="KW-1185">Reference proteome</keyword>
<dbReference type="GO" id="GO:0009055">
    <property type="term" value="F:electron transfer activity"/>
    <property type="evidence" value="ECO:0007669"/>
    <property type="project" value="InterPro"/>
</dbReference>
<protein>
    <submittedName>
        <fullName evidence="7">Cytochrome c</fullName>
    </submittedName>
</protein>
<proteinExistence type="predicted"/>
<evidence type="ECO:0000313" key="7">
    <source>
        <dbReference type="EMBL" id="NWJ48057.1"/>
    </source>
</evidence>
<dbReference type="GO" id="GO:0020037">
    <property type="term" value="F:heme binding"/>
    <property type="evidence" value="ECO:0007669"/>
    <property type="project" value="InterPro"/>
</dbReference>
<keyword evidence="5" id="KW-0812">Transmembrane</keyword>
<dbReference type="EMBL" id="CP128400">
    <property type="protein sequence ID" value="WJW67998.1"/>
    <property type="molecule type" value="Genomic_DNA"/>
</dbReference>
<evidence type="ECO:0000313" key="10">
    <source>
        <dbReference type="Proteomes" id="UP001431572"/>
    </source>
</evidence>
<keyword evidence="1 4" id="KW-0349">Heme</keyword>
<evidence type="ECO:0000256" key="4">
    <source>
        <dbReference type="PROSITE-ProRule" id="PRU00433"/>
    </source>
</evidence>
<evidence type="ECO:0000256" key="5">
    <source>
        <dbReference type="SAM" id="Phobius"/>
    </source>
</evidence>
<dbReference type="Proteomes" id="UP000521676">
    <property type="component" value="Unassembled WGS sequence"/>
</dbReference>
<feature type="domain" description="Cytochrome c" evidence="6">
    <location>
        <begin position="77"/>
        <end position="171"/>
    </location>
</feature>
<dbReference type="EMBL" id="JACATZ010000003">
    <property type="protein sequence ID" value="NWJ48057.1"/>
    <property type="molecule type" value="Genomic_DNA"/>
</dbReference>
<keyword evidence="5" id="KW-1133">Transmembrane helix</keyword>
<dbReference type="Gene3D" id="1.10.760.10">
    <property type="entry name" value="Cytochrome c-like domain"/>
    <property type="match status" value="1"/>
</dbReference>
<dbReference type="GO" id="GO:0046872">
    <property type="term" value="F:metal ion binding"/>
    <property type="evidence" value="ECO:0007669"/>
    <property type="project" value="UniProtKB-KW"/>
</dbReference>
<reference evidence="8" key="2">
    <citation type="journal article" date="2024" name="Nature">
        <title>Anoxygenic phototroph of the Chloroflexota uses a type I reaction centre.</title>
        <authorList>
            <person name="Tsuji J.M."/>
            <person name="Shaw N.A."/>
            <person name="Nagashima S."/>
            <person name="Venkiteswaran J.J."/>
            <person name="Schiff S.L."/>
            <person name="Watanabe T."/>
            <person name="Fukui M."/>
            <person name="Hanada S."/>
            <person name="Tank M."/>
            <person name="Neufeld J.D."/>
        </authorList>
    </citation>
    <scope>NUCLEOTIDE SEQUENCE</scope>
    <source>
        <strain evidence="8">L227-S17</strain>
    </source>
</reference>
<dbReference type="InterPro" id="IPR009056">
    <property type="entry name" value="Cyt_c-like_dom"/>
</dbReference>
<evidence type="ECO:0000313" key="9">
    <source>
        <dbReference type="Proteomes" id="UP000521676"/>
    </source>
</evidence>
<dbReference type="AlphaFoldDB" id="A0A8T7M7D2"/>
<evidence type="ECO:0000256" key="1">
    <source>
        <dbReference type="ARBA" id="ARBA00022617"/>
    </source>
</evidence>
<feature type="transmembrane region" description="Helical" evidence="5">
    <location>
        <begin position="20"/>
        <end position="45"/>
    </location>
</feature>
<sequence length="179" mass="19665">MPIRQPKQSRNVTSVLGDVPVQLTVLGVWLTGIAIGVVMLLLIVLPNSLGNNKVIPANLASADFTNYSQIDPVVYKQYATDGKKVFSLKCQICHAVGGTAATGLGPRLDRSFNARDANFIIKQVRFGVYGPQQQTGMPYFKEKLADDNDPYPYVISPQELYQVTVYLRSIQLAPRGPKP</sequence>
<reference evidence="7 9" key="1">
    <citation type="submission" date="2020-06" db="EMBL/GenBank/DDBJ databases">
        <title>Anoxygenic phototrophic Chloroflexota member uses a Type I reaction center.</title>
        <authorList>
            <person name="Tsuji J.M."/>
            <person name="Shaw N.A."/>
            <person name="Nagashima S."/>
            <person name="Venkiteswaran J."/>
            <person name="Schiff S.L."/>
            <person name="Hanada S."/>
            <person name="Tank M."/>
            <person name="Neufeld J.D."/>
        </authorList>
    </citation>
    <scope>NUCLEOTIDE SEQUENCE [LARGE SCALE GENOMIC DNA]</scope>
    <source>
        <strain evidence="7">L227-S17</strain>
    </source>
</reference>
<keyword evidence="3 4" id="KW-0408">Iron</keyword>
<dbReference type="SUPFAM" id="SSF46626">
    <property type="entry name" value="Cytochrome c"/>
    <property type="match status" value="1"/>
</dbReference>
<evidence type="ECO:0000259" key="6">
    <source>
        <dbReference type="PROSITE" id="PS51007"/>
    </source>
</evidence>
<gene>
    <name evidence="7" type="ORF">HXX08_19555</name>
    <name evidence="8" type="ORF">OZ401_003593</name>
</gene>
<dbReference type="PROSITE" id="PS51007">
    <property type="entry name" value="CYTC"/>
    <property type="match status" value="1"/>
</dbReference>
<dbReference type="Pfam" id="PF00034">
    <property type="entry name" value="Cytochrom_C"/>
    <property type="match status" value="1"/>
</dbReference>
<evidence type="ECO:0000256" key="3">
    <source>
        <dbReference type="ARBA" id="ARBA00023004"/>
    </source>
</evidence>
<dbReference type="RefSeq" id="WP_341469902.1">
    <property type="nucleotide sequence ID" value="NZ_CP128400.1"/>
</dbReference>
<keyword evidence="2 4" id="KW-0479">Metal-binding</keyword>
<evidence type="ECO:0000313" key="8">
    <source>
        <dbReference type="EMBL" id="WJW67998.1"/>
    </source>
</evidence>
<evidence type="ECO:0000256" key="2">
    <source>
        <dbReference type="ARBA" id="ARBA00022723"/>
    </source>
</evidence>
<organism evidence="7 9">
    <name type="scientific">Candidatus Chlorohelix allophototropha</name>
    <dbReference type="NCBI Taxonomy" id="3003348"/>
    <lineage>
        <taxon>Bacteria</taxon>
        <taxon>Bacillati</taxon>
        <taxon>Chloroflexota</taxon>
        <taxon>Chloroflexia</taxon>
        <taxon>Candidatus Chloroheliales</taxon>
        <taxon>Candidatus Chloroheliaceae</taxon>
        <taxon>Candidatus Chlorohelix</taxon>
    </lineage>
</organism>